<evidence type="ECO:0000256" key="3">
    <source>
        <dbReference type="ARBA" id="ARBA00022771"/>
    </source>
</evidence>
<dbReference type="InterPro" id="IPR012337">
    <property type="entry name" value="RNaseH-like_sf"/>
</dbReference>
<keyword evidence="5" id="KW-0539">Nucleus</keyword>
<dbReference type="AlphaFoldDB" id="A0A0L6VKD7"/>
<evidence type="ECO:0000256" key="2">
    <source>
        <dbReference type="ARBA" id="ARBA00022723"/>
    </source>
</evidence>
<dbReference type="OrthoDB" id="2506030at2759"/>
<evidence type="ECO:0000313" key="7">
    <source>
        <dbReference type="EMBL" id="KNZ60590.1"/>
    </source>
</evidence>
<dbReference type="PANTHER" id="PTHR46481">
    <property type="entry name" value="ZINC FINGER BED DOMAIN-CONTAINING PROTEIN 4"/>
    <property type="match status" value="1"/>
</dbReference>
<keyword evidence="4" id="KW-0862">Zinc</keyword>
<dbReference type="GO" id="GO:0008270">
    <property type="term" value="F:zinc ion binding"/>
    <property type="evidence" value="ECO:0007669"/>
    <property type="project" value="UniProtKB-KW"/>
</dbReference>
<organism evidence="7 8">
    <name type="scientific">Puccinia sorghi</name>
    <dbReference type="NCBI Taxonomy" id="27349"/>
    <lineage>
        <taxon>Eukaryota</taxon>
        <taxon>Fungi</taxon>
        <taxon>Dikarya</taxon>
        <taxon>Basidiomycota</taxon>
        <taxon>Pucciniomycotina</taxon>
        <taxon>Pucciniomycetes</taxon>
        <taxon>Pucciniales</taxon>
        <taxon>Pucciniaceae</taxon>
        <taxon>Puccinia</taxon>
    </lineage>
</organism>
<keyword evidence="3" id="KW-0863">Zinc-finger</keyword>
<evidence type="ECO:0000256" key="4">
    <source>
        <dbReference type="ARBA" id="ARBA00022833"/>
    </source>
</evidence>
<comment type="subcellular location">
    <subcellularLocation>
        <location evidence="1">Nucleus</location>
    </subcellularLocation>
</comment>
<proteinExistence type="predicted"/>
<dbReference type="InterPro" id="IPR052035">
    <property type="entry name" value="ZnF_BED_domain_contain"/>
</dbReference>
<feature type="region of interest" description="Disordered" evidence="6">
    <location>
        <begin position="1"/>
        <end position="29"/>
    </location>
</feature>
<evidence type="ECO:0000256" key="5">
    <source>
        <dbReference type="ARBA" id="ARBA00023242"/>
    </source>
</evidence>
<evidence type="ECO:0000256" key="1">
    <source>
        <dbReference type="ARBA" id="ARBA00004123"/>
    </source>
</evidence>
<accession>A0A0L6VKD7</accession>
<dbReference type="PANTHER" id="PTHR46481:SF10">
    <property type="entry name" value="ZINC FINGER BED DOMAIN-CONTAINING PROTEIN 39"/>
    <property type="match status" value="1"/>
</dbReference>
<keyword evidence="2" id="KW-0479">Metal-binding</keyword>
<evidence type="ECO:0008006" key="9">
    <source>
        <dbReference type="Google" id="ProtNLM"/>
    </source>
</evidence>
<evidence type="ECO:0000313" key="8">
    <source>
        <dbReference type="Proteomes" id="UP000037035"/>
    </source>
</evidence>
<dbReference type="GO" id="GO:0005634">
    <property type="term" value="C:nucleus"/>
    <property type="evidence" value="ECO:0007669"/>
    <property type="project" value="UniProtKB-SubCell"/>
</dbReference>
<dbReference type="VEuPathDB" id="FungiDB:VP01_1532g9"/>
<dbReference type="Proteomes" id="UP000037035">
    <property type="component" value="Unassembled WGS sequence"/>
</dbReference>
<comment type="caution">
    <text evidence="7">The sequence shown here is derived from an EMBL/GenBank/DDBJ whole genome shotgun (WGS) entry which is preliminary data.</text>
</comment>
<sequence>MKQKHSKKGVEPPPNKSDPNTNISVVDEDDTKIINNNSKASLKRSWVWNHFKESNTTSEAICQVILKNHICGLVLKKDWFGGTKIFHKYLFKVHKLVDPNSIPFQPLSPSAIETLQTEIIYLIADANLPFSVVESKSFQDLVQLLNEQAGPLVSQLSRQNISNHLSRVYLKTQKLKIKFLAKKDNLSFTQDAWTTNFTEFMGVKVHFIDKDFKMHDLTVSIPHVQEMLNIYHLMIHLGHHTGKNFAKMFYNMLNDFQCLNKLHTITANNVSTNSRMALEIQSIIPSFNMKEKLLGCIAHVINLGAKAGLAILGSIHNKIGTEISMADPESSPHIMSIASLTTDLESLGLDMKTIIKRIHGLSTYVCFSPQQCERFQRVVKFAQPDLH</sequence>
<dbReference type="EMBL" id="LAVV01005920">
    <property type="protein sequence ID" value="KNZ60590.1"/>
    <property type="molecule type" value="Genomic_DNA"/>
</dbReference>
<protein>
    <recommendedName>
        <fullName evidence="9">DUF659 domain-containing protein</fullName>
    </recommendedName>
</protein>
<gene>
    <name evidence="7" type="ORF">VP01_1532g9</name>
</gene>
<keyword evidence="8" id="KW-1185">Reference proteome</keyword>
<evidence type="ECO:0000256" key="6">
    <source>
        <dbReference type="SAM" id="MobiDB-lite"/>
    </source>
</evidence>
<reference evidence="7 8" key="1">
    <citation type="submission" date="2015-08" db="EMBL/GenBank/DDBJ databases">
        <title>Next Generation Sequencing and Analysis of the Genome of Puccinia sorghi L Schw, the Causal Agent of Maize Common Rust.</title>
        <authorList>
            <person name="Rochi L."/>
            <person name="Burguener G."/>
            <person name="Darino M."/>
            <person name="Turjanski A."/>
            <person name="Kreff E."/>
            <person name="Dieguez M.J."/>
            <person name="Sacco F."/>
        </authorList>
    </citation>
    <scope>NUCLEOTIDE SEQUENCE [LARGE SCALE GENOMIC DNA]</scope>
    <source>
        <strain evidence="7 8">RO10H11247</strain>
    </source>
</reference>
<dbReference type="SUPFAM" id="SSF53098">
    <property type="entry name" value="Ribonuclease H-like"/>
    <property type="match status" value="1"/>
</dbReference>
<name>A0A0L6VKD7_9BASI</name>